<keyword evidence="2" id="KW-1185">Reference proteome</keyword>
<reference evidence="3" key="2">
    <citation type="submission" date="2023-11" db="UniProtKB">
        <authorList>
            <consortium name="WormBaseParasite"/>
        </authorList>
    </citation>
    <scope>IDENTIFICATION</scope>
</reference>
<dbReference type="AlphaFoldDB" id="A0AA85IV54"/>
<keyword evidence="1" id="KW-0732">Signal</keyword>
<protein>
    <submittedName>
        <fullName evidence="3">Uncharacterized protein</fullName>
    </submittedName>
</protein>
<sequence length="151" mass="18022">MRYFLLFITSFILLHVQQSTQDKFKNTMMKTLIRNKLKWNSEDLRKNNVTLTTLKKELQSQTENINIRLSPGGLSVNKYIACRTKLMEEQTGVELMKSMVENIRNEENFGFQTVDLMNMKQCFQNKKKKYEVQQKLYMHRSNELDKLISKE</sequence>
<proteinExistence type="predicted"/>
<dbReference type="WBParaSite" id="TREG1_112860.4">
    <property type="protein sequence ID" value="TREG1_112860.4"/>
    <property type="gene ID" value="TREG1_112860"/>
</dbReference>
<evidence type="ECO:0000256" key="1">
    <source>
        <dbReference type="SAM" id="SignalP"/>
    </source>
</evidence>
<organism evidence="2 3">
    <name type="scientific">Trichobilharzia regenti</name>
    <name type="common">Nasal bird schistosome</name>
    <dbReference type="NCBI Taxonomy" id="157069"/>
    <lineage>
        <taxon>Eukaryota</taxon>
        <taxon>Metazoa</taxon>
        <taxon>Spiralia</taxon>
        <taxon>Lophotrochozoa</taxon>
        <taxon>Platyhelminthes</taxon>
        <taxon>Trematoda</taxon>
        <taxon>Digenea</taxon>
        <taxon>Strigeidida</taxon>
        <taxon>Schistosomatoidea</taxon>
        <taxon>Schistosomatidae</taxon>
        <taxon>Trichobilharzia</taxon>
    </lineage>
</organism>
<evidence type="ECO:0000313" key="3">
    <source>
        <dbReference type="WBParaSite" id="TREG1_112860.4"/>
    </source>
</evidence>
<feature type="signal peptide" evidence="1">
    <location>
        <begin position="1"/>
        <end position="21"/>
    </location>
</feature>
<dbReference type="Proteomes" id="UP000050795">
    <property type="component" value="Unassembled WGS sequence"/>
</dbReference>
<name>A0AA85IV54_TRIRE</name>
<feature type="chain" id="PRO_5041669325" evidence="1">
    <location>
        <begin position="22"/>
        <end position="151"/>
    </location>
</feature>
<evidence type="ECO:0000313" key="2">
    <source>
        <dbReference type="Proteomes" id="UP000050795"/>
    </source>
</evidence>
<reference evidence="2" key="1">
    <citation type="submission" date="2022-06" db="EMBL/GenBank/DDBJ databases">
        <authorList>
            <person name="Berger JAMES D."/>
            <person name="Berger JAMES D."/>
        </authorList>
    </citation>
    <scope>NUCLEOTIDE SEQUENCE [LARGE SCALE GENOMIC DNA]</scope>
</reference>
<accession>A0AA85IV54</accession>